<protein>
    <submittedName>
        <fullName evidence="4">ATP-binding cassette domain-containing protein</fullName>
    </submittedName>
</protein>
<dbReference type="GO" id="GO:0005886">
    <property type="term" value="C:plasma membrane"/>
    <property type="evidence" value="ECO:0007669"/>
    <property type="project" value="TreeGrafter"/>
</dbReference>
<dbReference type="Gene3D" id="3.40.50.300">
    <property type="entry name" value="P-loop containing nucleotide triphosphate hydrolases"/>
    <property type="match status" value="1"/>
</dbReference>
<dbReference type="PROSITE" id="PS50893">
    <property type="entry name" value="ABC_TRANSPORTER_2"/>
    <property type="match status" value="1"/>
</dbReference>
<evidence type="ECO:0000256" key="1">
    <source>
        <dbReference type="ARBA" id="ARBA00022741"/>
    </source>
</evidence>
<name>A0A7M1QW10_9ACTO</name>
<keyword evidence="5" id="KW-1185">Reference proteome</keyword>
<evidence type="ECO:0000313" key="4">
    <source>
        <dbReference type="EMBL" id="QOR45505.1"/>
    </source>
</evidence>
<dbReference type="InterPro" id="IPR027417">
    <property type="entry name" value="P-loop_NTPase"/>
</dbReference>
<organism evidence="4 5">
    <name type="scientific">Trueperella pecoris</name>
    <dbReference type="NCBI Taxonomy" id="2733571"/>
    <lineage>
        <taxon>Bacteria</taxon>
        <taxon>Bacillati</taxon>
        <taxon>Actinomycetota</taxon>
        <taxon>Actinomycetes</taxon>
        <taxon>Actinomycetales</taxon>
        <taxon>Actinomycetaceae</taxon>
        <taxon>Trueperella</taxon>
    </lineage>
</organism>
<dbReference type="EMBL" id="CP063213">
    <property type="protein sequence ID" value="QOR45505.1"/>
    <property type="molecule type" value="Genomic_DNA"/>
</dbReference>
<accession>A0A7M1QW10</accession>
<evidence type="ECO:0000256" key="2">
    <source>
        <dbReference type="ARBA" id="ARBA00022840"/>
    </source>
</evidence>
<dbReference type="PANTHER" id="PTHR24220">
    <property type="entry name" value="IMPORT ATP-BINDING PROTEIN"/>
    <property type="match status" value="1"/>
</dbReference>
<reference evidence="4 5" key="1">
    <citation type="submission" date="2020-10" db="EMBL/GenBank/DDBJ databases">
        <title>Trueperella pecoris sp. nov. isolated from bovine and porcine specimens.</title>
        <authorList>
            <person name="Schoenecker L."/>
            <person name="Schnydrig P."/>
            <person name="Brodard I."/>
            <person name="Thomann A."/>
            <person name="Hemphill A."/>
            <person name="Rodriguez-Campos S."/>
            <person name="Perreten V."/>
            <person name="Jores J."/>
            <person name="Kittl S."/>
        </authorList>
    </citation>
    <scope>NUCLEOTIDE SEQUENCE [LARGE SCALE GENOMIC DNA]</scope>
    <source>
        <strain evidence="4 5">15A0121</strain>
    </source>
</reference>
<dbReference type="SMART" id="SM00382">
    <property type="entry name" value="AAA"/>
    <property type="match status" value="1"/>
</dbReference>
<gene>
    <name evidence="4" type="ORF">INS88_09660</name>
</gene>
<dbReference type="InterPro" id="IPR015854">
    <property type="entry name" value="ABC_transpr_LolD-like"/>
</dbReference>
<dbReference type="Proteomes" id="UP000595053">
    <property type="component" value="Chromosome"/>
</dbReference>
<keyword evidence="1" id="KW-0547">Nucleotide-binding</keyword>
<dbReference type="AlphaFoldDB" id="A0A7M1QW10"/>
<dbReference type="PANTHER" id="PTHR24220:SF659">
    <property type="entry name" value="TRANSPORTER, PUTATIVE-RELATED"/>
    <property type="match status" value="1"/>
</dbReference>
<dbReference type="GO" id="GO:0005524">
    <property type="term" value="F:ATP binding"/>
    <property type="evidence" value="ECO:0007669"/>
    <property type="project" value="UniProtKB-KW"/>
</dbReference>
<proteinExistence type="predicted"/>
<dbReference type="GO" id="GO:0022857">
    <property type="term" value="F:transmembrane transporter activity"/>
    <property type="evidence" value="ECO:0007669"/>
    <property type="project" value="TreeGrafter"/>
</dbReference>
<feature type="domain" description="ABC transporter" evidence="3">
    <location>
        <begin position="5"/>
        <end position="219"/>
    </location>
</feature>
<evidence type="ECO:0000313" key="5">
    <source>
        <dbReference type="Proteomes" id="UP000595053"/>
    </source>
</evidence>
<evidence type="ECO:0000259" key="3">
    <source>
        <dbReference type="PROSITE" id="PS50893"/>
    </source>
</evidence>
<sequence length="219" mass="23426">MTYLLEVEDLSCTVPGRTLFADLSFSLSAGESIAIVGRSGVGKSTLLAAIMGLRNVAHGDIRILGESMVSAKAKRKREIRRERLGIVHQDGQLIDELTAVENVAVALMLVKDQLPELWEEAEKRLTAIGVPPHTLASKLSGGEIQRTALVRALASQPSVILADEPTGSLDEETRNAVAQQLFSTTRDAHAALVIVTHDPVIAAYADKVVELNGEPSSEA</sequence>
<dbReference type="RefSeq" id="WP_197551067.1">
    <property type="nucleotide sequence ID" value="NZ_CP063213.1"/>
</dbReference>
<dbReference type="Pfam" id="PF00005">
    <property type="entry name" value="ABC_tran"/>
    <property type="match status" value="1"/>
</dbReference>
<dbReference type="InterPro" id="IPR003593">
    <property type="entry name" value="AAA+_ATPase"/>
</dbReference>
<dbReference type="InterPro" id="IPR003439">
    <property type="entry name" value="ABC_transporter-like_ATP-bd"/>
</dbReference>
<keyword evidence="2 4" id="KW-0067">ATP-binding</keyword>
<dbReference type="SUPFAM" id="SSF52540">
    <property type="entry name" value="P-loop containing nucleoside triphosphate hydrolases"/>
    <property type="match status" value="1"/>
</dbReference>
<dbReference type="GO" id="GO:0016887">
    <property type="term" value="F:ATP hydrolysis activity"/>
    <property type="evidence" value="ECO:0007669"/>
    <property type="project" value="InterPro"/>
</dbReference>